<dbReference type="Proteomes" id="UP000772434">
    <property type="component" value="Unassembled WGS sequence"/>
</dbReference>
<proteinExistence type="predicted"/>
<dbReference type="EMBL" id="JADNRY010000221">
    <property type="protein sequence ID" value="KAF9060916.1"/>
    <property type="molecule type" value="Genomic_DNA"/>
</dbReference>
<comment type="caution">
    <text evidence="1">The sequence shown here is derived from an EMBL/GenBank/DDBJ whole genome shotgun (WGS) entry which is preliminary data.</text>
</comment>
<keyword evidence="2" id="KW-1185">Reference proteome</keyword>
<protein>
    <submittedName>
        <fullName evidence="1">Uncharacterized protein</fullName>
    </submittedName>
</protein>
<gene>
    <name evidence="1" type="ORF">BDP27DRAFT_1406913</name>
</gene>
<accession>A0A9P5TZJ9</accession>
<name>A0A9P5TZJ9_9AGAR</name>
<dbReference type="OrthoDB" id="3231772at2759"/>
<evidence type="ECO:0000313" key="1">
    <source>
        <dbReference type="EMBL" id="KAF9060916.1"/>
    </source>
</evidence>
<reference evidence="1" key="1">
    <citation type="submission" date="2020-11" db="EMBL/GenBank/DDBJ databases">
        <authorList>
            <consortium name="DOE Joint Genome Institute"/>
            <person name="Ahrendt S."/>
            <person name="Riley R."/>
            <person name="Andreopoulos W."/>
            <person name="Labutti K."/>
            <person name="Pangilinan J."/>
            <person name="Ruiz-Duenas F.J."/>
            <person name="Barrasa J.M."/>
            <person name="Sanchez-Garcia M."/>
            <person name="Camarero S."/>
            <person name="Miyauchi S."/>
            <person name="Serrano A."/>
            <person name="Linde D."/>
            <person name="Babiker R."/>
            <person name="Drula E."/>
            <person name="Ayuso-Fernandez I."/>
            <person name="Pacheco R."/>
            <person name="Padilla G."/>
            <person name="Ferreira P."/>
            <person name="Barriuso J."/>
            <person name="Kellner H."/>
            <person name="Castanera R."/>
            <person name="Alfaro M."/>
            <person name="Ramirez L."/>
            <person name="Pisabarro A.G."/>
            <person name="Kuo A."/>
            <person name="Tritt A."/>
            <person name="Lipzen A."/>
            <person name="He G."/>
            <person name="Yan M."/>
            <person name="Ng V."/>
            <person name="Cullen D."/>
            <person name="Martin F."/>
            <person name="Rosso M.-N."/>
            <person name="Henrissat B."/>
            <person name="Hibbett D."/>
            <person name="Martinez A.T."/>
            <person name="Grigoriev I.V."/>
        </authorList>
    </citation>
    <scope>NUCLEOTIDE SEQUENCE</scope>
    <source>
        <strain evidence="1">AH 40177</strain>
    </source>
</reference>
<sequence length="138" mass="15907">MEAYGKSYNLSTAKQTYNAPSSVSLGPSQVRKGKFAFARIRNEIYLVQVSSMTPASALTTVDVKIFRHEFVTIFRFSTAKAFHPSDIQIVEEIDDQLKCYEEDKETVFLAKEAMERLRKLTLPVLPSPYRGRRPLRWR</sequence>
<dbReference type="AlphaFoldDB" id="A0A9P5TZJ9"/>
<organism evidence="1 2">
    <name type="scientific">Rhodocollybia butyracea</name>
    <dbReference type="NCBI Taxonomy" id="206335"/>
    <lineage>
        <taxon>Eukaryota</taxon>
        <taxon>Fungi</taxon>
        <taxon>Dikarya</taxon>
        <taxon>Basidiomycota</taxon>
        <taxon>Agaricomycotina</taxon>
        <taxon>Agaricomycetes</taxon>
        <taxon>Agaricomycetidae</taxon>
        <taxon>Agaricales</taxon>
        <taxon>Marasmiineae</taxon>
        <taxon>Omphalotaceae</taxon>
        <taxon>Rhodocollybia</taxon>
    </lineage>
</organism>
<evidence type="ECO:0000313" key="2">
    <source>
        <dbReference type="Proteomes" id="UP000772434"/>
    </source>
</evidence>